<comment type="caution">
    <text evidence="2">The sequence shown here is derived from an EMBL/GenBank/DDBJ whole genome shotgun (WGS) entry which is preliminary data.</text>
</comment>
<dbReference type="AlphaFoldDB" id="A0A978U8I6"/>
<evidence type="ECO:0000256" key="1">
    <source>
        <dbReference type="SAM" id="MobiDB-lite"/>
    </source>
</evidence>
<dbReference type="EMBL" id="JAEACU010000363">
    <property type="protein sequence ID" value="KAH7510770.1"/>
    <property type="molecule type" value="Genomic_DNA"/>
</dbReference>
<protein>
    <submittedName>
        <fullName evidence="2">Uncharacterized protein</fullName>
    </submittedName>
</protein>
<organism evidence="2 3">
    <name type="scientific">Ziziphus jujuba var. spinosa</name>
    <dbReference type="NCBI Taxonomy" id="714518"/>
    <lineage>
        <taxon>Eukaryota</taxon>
        <taxon>Viridiplantae</taxon>
        <taxon>Streptophyta</taxon>
        <taxon>Embryophyta</taxon>
        <taxon>Tracheophyta</taxon>
        <taxon>Spermatophyta</taxon>
        <taxon>Magnoliopsida</taxon>
        <taxon>eudicotyledons</taxon>
        <taxon>Gunneridae</taxon>
        <taxon>Pentapetalae</taxon>
        <taxon>rosids</taxon>
        <taxon>fabids</taxon>
        <taxon>Rosales</taxon>
        <taxon>Rhamnaceae</taxon>
        <taxon>Paliureae</taxon>
        <taxon>Ziziphus</taxon>
    </lineage>
</organism>
<name>A0A978U8I6_ZIZJJ</name>
<reference evidence="2" key="1">
    <citation type="journal article" date="2021" name="Front. Plant Sci.">
        <title>Chromosome-Scale Genome Assembly for Chinese Sour Jujube and Insights Into Its Genome Evolution and Domestication Signature.</title>
        <authorList>
            <person name="Shen L.-Y."/>
            <person name="Luo H."/>
            <person name="Wang X.-L."/>
            <person name="Wang X.-M."/>
            <person name="Qiu X.-J."/>
            <person name="Liu H."/>
            <person name="Zhou S.-S."/>
            <person name="Jia K.-H."/>
            <person name="Nie S."/>
            <person name="Bao Y.-T."/>
            <person name="Zhang R.-G."/>
            <person name="Yun Q.-Z."/>
            <person name="Chai Y.-H."/>
            <person name="Lu J.-Y."/>
            <person name="Li Y."/>
            <person name="Zhao S.-W."/>
            <person name="Mao J.-F."/>
            <person name="Jia S.-G."/>
            <person name="Mao Y.-M."/>
        </authorList>
    </citation>
    <scope>NUCLEOTIDE SEQUENCE</scope>
    <source>
        <strain evidence="2">AT0</strain>
        <tissue evidence="2">Leaf</tissue>
    </source>
</reference>
<sequence length="667" mass="73513">MFGNKVFITYKRKRLAGNGISQGDGCYKSLSMDSNEASLTNPHLREELIDMHMADNQKENSTVRSLWLKRIKQQDPSASQSIRKSSRLKAKLHKEGSDIRQMTINSHKFLMSSSLGDISEREKDGLSSTDNLLENKSILIIPNANVDSSGNDDCSIGKLVSSSAGIATNMTTDNVGLKSSSFEQRSILECDDISSRSKTSSLEKTELLVEDNRRCRKRKVMDVADSQRKLLLGNNSLDTQQSISPCGKTSSCAAMHKSCSVDHATDLNPVEKVQDTSLMFHQVKNEKTDGESIADAGPVREPKIVIIEGEQPCDGNTVSDDVLHVAEQVLDPSASVVADVQEDLPMDSLEISLNSATAIKGSSAEYAIAGEQPEKAMHESQAISSDGVKATIEGSVPFVDLSVASTVDSRGTQACKVDLDLNSQNLSVQAGSETPWDSMEPISRSHSTCSHELSHPEILDVRNERKGKSISTHPSQLERDASAFVEEASVNGNDKEKASLSMDFMSEKKCLQLFSDEMTNDSLQFVMKQPEVTAFTVLEERKTHQLGNENDKLKQGSPPHLDLSLPTKPKLTRFASNDCPTRFPLNSFCQTRECFHDAVPQASSSQLSSFTRQKLMLDSILNRGRVLNERESFQDRFKPYINAWTEEELDFYGLVSEDMEGTTGMLC</sequence>
<proteinExistence type="predicted"/>
<accession>A0A978U8I6</accession>
<evidence type="ECO:0000313" key="2">
    <source>
        <dbReference type="EMBL" id="KAH7510770.1"/>
    </source>
</evidence>
<evidence type="ECO:0000313" key="3">
    <source>
        <dbReference type="Proteomes" id="UP000813462"/>
    </source>
</evidence>
<dbReference type="Proteomes" id="UP000813462">
    <property type="component" value="Unassembled WGS sequence"/>
</dbReference>
<feature type="region of interest" description="Disordered" evidence="1">
    <location>
        <begin position="428"/>
        <end position="453"/>
    </location>
</feature>
<gene>
    <name evidence="2" type="ORF">FEM48_ZijujUnG0089900</name>
</gene>